<sequence length="125" mass="13377">MAVNFYLTLIFFFVISGNMVSRTVGNGAICSFGAGDCESAIDCKNRCQYLQIGGQGTCDGSSTPQCMCFFYCPSPPPPPLQPCTAGYGSCTDCDAKCKTKFPSPNTYGTCENYITTTGCLCHFLC</sequence>
<evidence type="ECO:0000256" key="6">
    <source>
        <dbReference type="ARBA" id="ARBA00022729"/>
    </source>
</evidence>
<evidence type="ECO:0000256" key="4">
    <source>
        <dbReference type="ARBA" id="ARBA00022529"/>
    </source>
</evidence>
<keyword evidence="8" id="KW-1015">Disulfide bond</keyword>
<dbReference type="PANTHER" id="PTHR36788">
    <property type="entry name" value="DEFENSIN-LIKE PROTEIN 183"/>
    <property type="match status" value="1"/>
</dbReference>
<keyword evidence="3 9" id="KW-0964">Secreted</keyword>
<dbReference type="GO" id="GO:0050832">
    <property type="term" value="P:defense response to fungus"/>
    <property type="evidence" value="ECO:0007669"/>
    <property type="project" value="UniProtKB-UniRule"/>
</dbReference>
<evidence type="ECO:0000256" key="2">
    <source>
        <dbReference type="ARBA" id="ARBA00006722"/>
    </source>
</evidence>
<accession>A0AAW1NHD7</accession>
<name>A0AAW1NHD7_SAPOF</name>
<evidence type="ECO:0000256" key="5">
    <source>
        <dbReference type="ARBA" id="ARBA00022577"/>
    </source>
</evidence>
<evidence type="ECO:0000256" key="8">
    <source>
        <dbReference type="ARBA" id="ARBA00023157"/>
    </source>
</evidence>
<dbReference type="GO" id="GO:0031640">
    <property type="term" value="P:killing of cells of another organism"/>
    <property type="evidence" value="ECO:0007669"/>
    <property type="project" value="UniProtKB-UniRule"/>
</dbReference>
<dbReference type="AlphaFoldDB" id="A0AAW1NHD7"/>
<keyword evidence="7 9" id="KW-0611">Plant defense</keyword>
<dbReference type="PANTHER" id="PTHR36788:SF2">
    <property type="entry name" value="DEFENSIN-LIKE PROTEIN 183"/>
    <property type="match status" value="1"/>
</dbReference>
<evidence type="ECO:0000256" key="3">
    <source>
        <dbReference type="ARBA" id="ARBA00022525"/>
    </source>
</evidence>
<evidence type="ECO:0000256" key="7">
    <source>
        <dbReference type="ARBA" id="ARBA00022821"/>
    </source>
</evidence>
<comment type="subcellular location">
    <subcellularLocation>
        <location evidence="1 9">Secreted</location>
    </subcellularLocation>
</comment>
<protein>
    <recommendedName>
        <fullName evidence="9">Defensin-like protein</fullName>
    </recommendedName>
</protein>
<evidence type="ECO:0000256" key="1">
    <source>
        <dbReference type="ARBA" id="ARBA00004613"/>
    </source>
</evidence>
<keyword evidence="5 9" id="KW-0295">Fungicide</keyword>
<proteinExistence type="inferred from homology"/>
<dbReference type="GO" id="GO:0005576">
    <property type="term" value="C:extracellular region"/>
    <property type="evidence" value="ECO:0007669"/>
    <property type="project" value="UniProtKB-SubCell"/>
</dbReference>
<gene>
    <name evidence="10" type="ORF">RND81_01G210000</name>
</gene>
<organism evidence="10 11">
    <name type="scientific">Saponaria officinalis</name>
    <name type="common">Common soapwort</name>
    <name type="synonym">Lychnis saponaria</name>
    <dbReference type="NCBI Taxonomy" id="3572"/>
    <lineage>
        <taxon>Eukaryota</taxon>
        <taxon>Viridiplantae</taxon>
        <taxon>Streptophyta</taxon>
        <taxon>Embryophyta</taxon>
        <taxon>Tracheophyta</taxon>
        <taxon>Spermatophyta</taxon>
        <taxon>Magnoliopsida</taxon>
        <taxon>eudicotyledons</taxon>
        <taxon>Gunneridae</taxon>
        <taxon>Pentapetalae</taxon>
        <taxon>Caryophyllales</taxon>
        <taxon>Caryophyllaceae</taxon>
        <taxon>Caryophylleae</taxon>
        <taxon>Saponaria</taxon>
    </lineage>
</organism>
<comment type="caution">
    <text evidence="10">The sequence shown here is derived from an EMBL/GenBank/DDBJ whole genome shotgun (WGS) entry which is preliminary data.</text>
</comment>
<evidence type="ECO:0000313" key="10">
    <source>
        <dbReference type="EMBL" id="KAK9758137.1"/>
    </source>
</evidence>
<keyword evidence="4 9" id="KW-0929">Antimicrobial</keyword>
<comment type="similarity">
    <text evidence="2 9">Belongs to the DEFL family.</text>
</comment>
<dbReference type="InterPro" id="IPR039641">
    <property type="entry name" value="LCR"/>
</dbReference>
<keyword evidence="6 9" id="KW-0732">Signal</keyword>
<feature type="chain" id="PRO_5043097500" description="Defensin-like protein" evidence="9">
    <location>
        <begin position="22"/>
        <end position="125"/>
    </location>
</feature>
<dbReference type="EMBL" id="JBDFQZ010000001">
    <property type="protein sequence ID" value="KAK9758137.1"/>
    <property type="molecule type" value="Genomic_DNA"/>
</dbReference>
<reference evidence="10" key="1">
    <citation type="submission" date="2024-03" db="EMBL/GenBank/DDBJ databases">
        <title>WGS assembly of Saponaria officinalis var. Norfolk2.</title>
        <authorList>
            <person name="Jenkins J."/>
            <person name="Shu S."/>
            <person name="Grimwood J."/>
            <person name="Barry K."/>
            <person name="Goodstein D."/>
            <person name="Schmutz J."/>
            <person name="Leebens-Mack J."/>
            <person name="Osbourn A."/>
        </authorList>
    </citation>
    <scope>NUCLEOTIDE SEQUENCE [LARGE SCALE GENOMIC DNA]</scope>
    <source>
        <strain evidence="10">JIC</strain>
    </source>
</reference>
<evidence type="ECO:0000256" key="9">
    <source>
        <dbReference type="RuleBase" id="RU367109"/>
    </source>
</evidence>
<feature type="signal peptide" evidence="9">
    <location>
        <begin position="1"/>
        <end position="21"/>
    </location>
</feature>
<evidence type="ECO:0000313" key="11">
    <source>
        <dbReference type="Proteomes" id="UP001443914"/>
    </source>
</evidence>
<keyword evidence="11" id="KW-1185">Reference proteome</keyword>
<dbReference type="Proteomes" id="UP001443914">
    <property type="component" value="Unassembled WGS sequence"/>
</dbReference>